<evidence type="ECO:0000256" key="5">
    <source>
        <dbReference type="SAM" id="Phobius"/>
    </source>
</evidence>
<evidence type="ECO:0000256" key="2">
    <source>
        <dbReference type="ARBA" id="ARBA00022692"/>
    </source>
</evidence>
<comment type="caution">
    <text evidence="7">The sequence shown here is derived from an EMBL/GenBank/DDBJ whole genome shotgun (WGS) entry which is preliminary data.</text>
</comment>
<evidence type="ECO:0000256" key="4">
    <source>
        <dbReference type="ARBA" id="ARBA00023136"/>
    </source>
</evidence>
<feature type="transmembrane region" description="Helical" evidence="5">
    <location>
        <begin position="70"/>
        <end position="94"/>
    </location>
</feature>
<keyword evidence="3 5" id="KW-1133">Transmembrane helix</keyword>
<feature type="transmembrane region" description="Helical" evidence="5">
    <location>
        <begin position="136"/>
        <end position="162"/>
    </location>
</feature>
<keyword evidence="8" id="KW-1185">Reference proteome</keyword>
<dbReference type="Pfam" id="PF01694">
    <property type="entry name" value="Rhomboid"/>
    <property type="match status" value="1"/>
</dbReference>
<feature type="transmembrane region" description="Helical" evidence="5">
    <location>
        <begin position="169"/>
        <end position="186"/>
    </location>
</feature>
<comment type="subcellular location">
    <subcellularLocation>
        <location evidence="1">Membrane</location>
        <topology evidence="1">Multi-pass membrane protein</topology>
    </subcellularLocation>
</comment>
<dbReference type="Gene3D" id="1.20.1540.10">
    <property type="entry name" value="Rhomboid-like"/>
    <property type="match status" value="1"/>
</dbReference>
<evidence type="ECO:0000313" key="8">
    <source>
        <dbReference type="Proteomes" id="UP000234845"/>
    </source>
</evidence>
<dbReference type="SMART" id="SM01160">
    <property type="entry name" value="DUF1751"/>
    <property type="match status" value="1"/>
</dbReference>
<keyword evidence="2 5" id="KW-0812">Transmembrane</keyword>
<evidence type="ECO:0000259" key="6">
    <source>
        <dbReference type="Pfam" id="PF01694"/>
    </source>
</evidence>
<dbReference type="PANTHER" id="PTHR43066:SF11">
    <property type="entry name" value="PEPTIDASE S54 RHOMBOID DOMAIN-CONTAINING PROTEIN"/>
    <property type="match status" value="1"/>
</dbReference>
<name>A0A2N5XY34_9GAMM</name>
<dbReference type="PANTHER" id="PTHR43066">
    <property type="entry name" value="RHOMBOID-RELATED PROTEIN"/>
    <property type="match status" value="1"/>
</dbReference>
<evidence type="ECO:0000313" key="7">
    <source>
        <dbReference type="EMBL" id="PLW81065.1"/>
    </source>
</evidence>
<dbReference type="SUPFAM" id="SSF144091">
    <property type="entry name" value="Rhomboid-like"/>
    <property type="match status" value="1"/>
</dbReference>
<feature type="transmembrane region" description="Helical" evidence="5">
    <location>
        <begin position="106"/>
        <end position="124"/>
    </location>
</feature>
<dbReference type="GO" id="GO:0004252">
    <property type="term" value="F:serine-type endopeptidase activity"/>
    <property type="evidence" value="ECO:0007669"/>
    <property type="project" value="InterPro"/>
</dbReference>
<reference evidence="8" key="1">
    <citation type="submission" date="2017-11" db="EMBL/GenBank/DDBJ databases">
        <title>The draft genome sequence of Chromatocurvus sp. F02.</title>
        <authorList>
            <person name="Du Z.-J."/>
            <person name="Chang Y.-Q."/>
        </authorList>
    </citation>
    <scope>NUCLEOTIDE SEQUENCE [LARGE SCALE GENOMIC DNA]</scope>
    <source>
        <strain evidence="8">F02</strain>
    </source>
</reference>
<evidence type="ECO:0000256" key="3">
    <source>
        <dbReference type="ARBA" id="ARBA00022989"/>
    </source>
</evidence>
<organism evidence="7 8">
    <name type="scientific">Kineobactrum sediminis</name>
    <dbReference type="NCBI Taxonomy" id="1905677"/>
    <lineage>
        <taxon>Bacteria</taxon>
        <taxon>Pseudomonadati</taxon>
        <taxon>Pseudomonadota</taxon>
        <taxon>Gammaproteobacteria</taxon>
        <taxon>Cellvibrionales</taxon>
        <taxon>Halieaceae</taxon>
        <taxon>Kineobactrum</taxon>
    </lineage>
</organism>
<dbReference type="Proteomes" id="UP000234845">
    <property type="component" value="Unassembled WGS sequence"/>
</dbReference>
<sequence>MQQENAEEALERGSAPVINSLLVLNGLAFLFMLAAPQPVLQHFALWPMVQDFAGQLPQGFPAGEFRPWQLVTYAFLHGGLFHLFVNMFVLWMFGGAIERTWGSSRFIAFYLFCVIGAGVVQVLLSSSGFEDPRPSLGASGGVFAILLAFGMKFPNQIVVLLFPPIPMKAKYFVIFLGILELLAGVFGTQAGVANFAHLAGIVFGLLFILLFDRGERPRAGP</sequence>
<dbReference type="RefSeq" id="WP_101522811.1">
    <property type="nucleotide sequence ID" value="NZ_PKLZ01000017.1"/>
</dbReference>
<keyword evidence="4 5" id="KW-0472">Membrane</keyword>
<feature type="domain" description="Peptidase S54 rhomboid" evidence="6">
    <location>
        <begin position="66"/>
        <end position="210"/>
    </location>
</feature>
<evidence type="ECO:0000256" key="1">
    <source>
        <dbReference type="ARBA" id="ARBA00004141"/>
    </source>
</evidence>
<dbReference type="GO" id="GO:0016020">
    <property type="term" value="C:membrane"/>
    <property type="evidence" value="ECO:0007669"/>
    <property type="project" value="UniProtKB-SubCell"/>
</dbReference>
<dbReference type="InterPro" id="IPR035952">
    <property type="entry name" value="Rhomboid-like_sf"/>
</dbReference>
<protein>
    <submittedName>
        <fullName evidence="7">DUF1751 domain-containing protein</fullName>
    </submittedName>
</protein>
<gene>
    <name evidence="7" type="ORF">CWI75_17430</name>
</gene>
<accession>A0A2N5XY34</accession>
<dbReference type="OrthoDB" id="9814037at2"/>
<dbReference type="AlphaFoldDB" id="A0A2N5XY34"/>
<proteinExistence type="predicted"/>
<dbReference type="EMBL" id="PKLZ01000017">
    <property type="protein sequence ID" value="PLW81065.1"/>
    <property type="molecule type" value="Genomic_DNA"/>
</dbReference>
<feature type="transmembrane region" description="Helical" evidence="5">
    <location>
        <begin position="21"/>
        <end position="40"/>
    </location>
</feature>
<feature type="transmembrane region" description="Helical" evidence="5">
    <location>
        <begin position="192"/>
        <end position="211"/>
    </location>
</feature>
<dbReference type="InterPro" id="IPR022764">
    <property type="entry name" value="Peptidase_S54_rhomboid_dom"/>
</dbReference>